<protein>
    <submittedName>
        <fullName evidence="2">Uncharacterized protein</fullName>
    </submittedName>
</protein>
<reference evidence="2" key="2">
    <citation type="submission" date="2023-01" db="EMBL/GenBank/DDBJ databases">
        <authorList>
            <person name="Sun Q."/>
            <person name="Evtushenko L."/>
        </authorList>
    </citation>
    <scope>NUCLEOTIDE SEQUENCE</scope>
    <source>
        <strain evidence="2">VKM Ac-1069</strain>
    </source>
</reference>
<accession>A0A9W6L375</accession>
<feature type="region of interest" description="Disordered" evidence="1">
    <location>
        <begin position="52"/>
        <end position="74"/>
    </location>
</feature>
<gene>
    <name evidence="2" type="ORF">GCM10017577_24110</name>
</gene>
<dbReference type="Proteomes" id="UP001143463">
    <property type="component" value="Unassembled WGS sequence"/>
</dbReference>
<dbReference type="RefSeq" id="WP_156067626.1">
    <property type="nucleotide sequence ID" value="NZ_BAAAUZ010000042.1"/>
</dbReference>
<dbReference type="EMBL" id="BSFQ01000008">
    <property type="protein sequence ID" value="GLL11270.1"/>
    <property type="molecule type" value="Genomic_DNA"/>
</dbReference>
<keyword evidence="3" id="KW-1185">Reference proteome</keyword>
<evidence type="ECO:0000313" key="2">
    <source>
        <dbReference type="EMBL" id="GLL11270.1"/>
    </source>
</evidence>
<reference evidence="2" key="1">
    <citation type="journal article" date="2014" name="Int. J. Syst. Evol. Microbiol.">
        <title>Complete genome sequence of Corynebacterium casei LMG S-19264T (=DSM 44701T), isolated from a smear-ripened cheese.</title>
        <authorList>
            <consortium name="US DOE Joint Genome Institute (JGI-PGF)"/>
            <person name="Walter F."/>
            <person name="Albersmeier A."/>
            <person name="Kalinowski J."/>
            <person name="Ruckert C."/>
        </authorList>
    </citation>
    <scope>NUCLEOTIDE SEQUENCE</scope>
    <source>
        <strain evidence="2">VKM Ac-1069</strain>
    </source>
</reference>
<dbReference type="AlphaFoldDB" id="A0A9W6L375"/>
<comment type="caution">
    <text evidence="2">The sequence shown here is derived from an EMBL/GenBank/DDBJ whole genome shotgun (WGS) entry which is preliminary data.</text>
</comment>
<proteinExistence type="predicted"/>
<evidence type="ECO:0000256" key="1">
    <source>
        <dbReference type="SAM" id="MobiDB-lite"/>
    </source>
</evidence>
<sequence>MTATILLSVLTLIAILAPRYGADSRSLRERPFYTATPWGDVKKFLRRLEEAAARPQRAGPPLRRLRSGTPSGSA</sequence>
<name>A0A9W6L375_9PSEU</name>
<organism evidence="2 3">
    <name type="scientific">Pseudonocardia halophobica</name>
    <dbReference type="NCBI Taxonomy" id="29401"/>
    <lineage>
        <taxon>Bacteria</taxon>
        <taxon>Bacillati</taxon>
        <taxon>Actinomycetota</taxon>
        <taxon>Actinomycetes</taxon>
        <taxon>Pseudonocardiales</taxon>
        <taxon>Pseudonocardiaceae</taxon>
        <taxon>Pseudonocardia</taxon>
    </lineage>
</organism>
<evidence type="ECO:0000313" key="3">
    <source>
        <dbReference type="Proteomes" id="UP001143463"/>
    </source>
</evidence>